<dbReference type="InterPro" id="IPR036457">
    <property type="entry name" value="PPM-type-like_dom_sf"/>
</dbReference>
<dbReference type="Pfam" id="PF07228">
    <property type="entry name" value="SpoIIE"/>
    <property type="match status" value="1"/>
</dbReference>
<dbReference type="SUPFAM" id="SSF81606">
    <property type="entry name" value="PP2C-like"/>
    <property type="match status" value="1"/>
</dbReference>
<dbReference type="KEGG" id="pbas:SMSP2_01985"/>
<dbReference type="InterPro" id="IPR052016">
    <property type="entry name" value="Bact_Sigma-Reg"/>
</dbReference>
<reference evidence="4" key="1">
    <citation type="submission" date="2017-02" db="EMBL/GenBank/DDBJ databases">
        <title>Comparative genomics and description of representatives of a novel lineage of planctomycetes thriving in anoxic sediments.</title>
        <authorList>
            <person name="Spring S."/>
            <person name="Bunk B."/>
            <person name="Sproer C."/>
        </authorList>
    </citation>
    <scope>NUCLEOTIDE SEQUENCE [LARGE SCALE GENOMIC DNA]</scope>
    <source>
        <strain evidence="4">SM-Chi-D1</strain>
    </source>
</reference>
<dbReference type="GO" id="GO:0016791">
    <property type="term" value="F:phosphatase activity"/>
    <property type="evidence" value="ECO:0007669"/>
    <property type="project" value="TreeGrafter"/>
</dbReference>
<dbReference type="SMART" id="SM00331">
    <property type="entry name" value="PP2C_SIG"/>
    <property type="match status" value="1"/>
</dbReference>
<accession>A0A1Q2MG31</accession>
<gene>
    <name evidence="3" type="ORF">SMSP2_01985</name>
</gene>
<dbReference type="OrthoDB" id="1090916at2"/>
<feature type="domain" description="PPM-type phosphatase" evidence="2">
    <location>
        <begin position="22"/>
        <end position="232"/>
    </location>
</feature>
<dbReference type="PANTHER" id="PTHR43156">
    <property type="entry name" value="STAGE II SPORULATION PROTEIN E-RELATED"/>
    <property type="match status" value="1"/>
</dbReference>
<evidence type="ECO:0000256" key="1">
    <source>
        <dbReference type="ARBA" id="ARBA00022801"/>
    </source>
</evidence>
<organism evidence="3 4">
    <name type="scientific">Limihaloglobus sulfuriphilus</name>
    <dbReference type="NCBI Taxonomy" id="1851148"/>
    <lineage>
        <taxon>Bacteria</taxon>
        <taxon>Pseudomonadati</taxon>
        <taxon>Planctomycetota</taxon>
        <taxon>Phycisphaerae</taxon>
        <taxon>Sedimentisphaerales</taxon>
        <taxon>Sedimentisphaeraceae</taxon>
        <taxon>Limihaloglobus</taxon>
    </lineage>
</organism>
<dbReference type="AlphaFoldDB" id="A0A1Q2MG31"/>
<dbReference type="InterPro" id="IPR001932">
    <property type="entry name" value="PPM-type_phosphatase-like_dom"/>
</dbReference>
<keyword evidence="1" id="KW-0378">Hydrolase</keyword>
<evidence type="ECO:0000313" key="3">
    <source>
        <dbReference type="EMBL" id="AQQ71609.1"/>
    </source>
</evidence>
<protein>
    <submittedName>
        <fullName evidence="3">Stage II sporulation protein E</fullName>
    </submittedName>
</protein>
<sequence>MLKTDNIYVEVFHSQIKKHGQAAGGDVFLSEKPARGRRTICVLADGLGSGVKANVLATMTSTMALKYVKSDIDVKKASEIIMRTLPVCSRRKVGYSTFTIVDISGGGKVSIIEYDNPSYILLRGDNPAKAEKTAFEIEAAGLGKRKLEYSSFEAREGDRMIFFSDGVTQSGMGSRVRPLGWGFEGAADFVAARCKAGKELTAQGLAEDIVERAEKNDGLKAKDDITCAVINFRRPRRLLVMTGPPYDNKMDSDLALKADAFEGRKIICGGTTAKIIARELDRDVEVDLNQIYSDVPPASKLKGFDLVTEGTITLSKTMKLLSGSAELKRLAKDAAVRLASMLLESDIIEFVVGTKINEAHQDPKLPDELAIRRNLIRELVELLNKRYLKEAEYRLI</sequence>
<dbReference type="PANTHER" id="PTHR43156:SF2">
    <property type="entry name" value="STAGE II SPORULATION PROTEIN E"/>
    <property type="match status" value="1"/>
</dbReference>
<evidence type="ECO:0000313" key="4">
    <source>
        <dbReference type="Proteomes" id="UP000188181"/>
    </source>
</evidence>
<dbReference type="Proteomes" id="UP000188181">
    <property type="component" value="Chromosome"/>
</dbReference>
<dbReference type="STRING" id="1851148.SMSP2_01985"/>
<dbReference type="Gene3D" id="3.60.40.10">
    <property type="entry name" value="PPM-type phosphatase domain"/>
    <property type="match status" value="1"/>
</dbReference>
<evidence type="ECO:0000259" key="2">
    <source>
        <dbReference type="SMART" id="SM00331"/>
    </source>
</evidence>
<dbReference type="EMBL" id="CP019646">
    <property type="protein sequence ID" value="AQQ71609.1"/>
    <property type="molecule type" value="Genomic_DNA"/>
</dbReference>
<dbReference type="RefSeq" id="WP_146683772.1">
    <property type="nucleotide sequence ID" value="NZ_CP019646.1"/>
</dbReference>
<name>A0A1Q2MG31_9BACT</name>
<proteinExistence type="predicted"/>
<keyword evidence="4" id="KW-1185">Reference proteome</keyword>